<evidence type="ECO:0000313" key="2">
    <source>
        <dbReference type="EMBL" id="GED26104.1"/>
    </source>
</evidence>
<dbReference type="GeneID" id="82810975"/>
<feature type="transmembrane region" description="Helical" evidence="1">
    <location>
        <begin position="12"/>
        <end position="31"/>
    </location>
</feature>
<dbReference type="EMBL" id="BJOD01000020">
    <property type="protein sequence ID" value="GED26104.1"/>
    <property type="molecule type" value="Genomic_DNA"/>
</dbReference>
<keyword evidence="1" id="KW-0812">Transmembrane</keyword>
<comment type="caution">
    <text evidence="3">The sequence shown here is derived from an EMBL/GenBank/DDBJ whole genome shotgun (WGS) entry which is preliminary data.</text>
</comment>
<keyword evidence="1" id="KW-1133">Transmembrane helix</keyword>
<evidence type="ECO:0000256" key="1">
    <source>
        <dbReference type="SAM" id="Phobius"/>
    </source>
</evidence>
<dbReference type="Pfam" id="PF11877">
    <property type="entry name" value="DUF3397"/>
    <property type="match status" value="1"/>
</dbReference>
<dbReference type="RefSeq" id="WP_005833013.1">
    <property type="nucleotide sequence ID" value="NZ_BJOD01000020.1"/>
</dbReference>
<gene>
    <name evidence="2" type="ORF">BAG01nite_22060</name>
    <name evidence="3" type="ORF">EB820_12045</name>
</gene>
<reference evidence="3 4" key="1">
    <citation type="submission" date="2018-10" db="EMBL/GenBank/DDBJ databases">
        <title>Phylogenomics of Brevibacillus.</title>
        <authorList>
            <person name="Dunlap C."/>
        </authorList>
    </citation>
    <scope>NUCLEOTIDE SEQUENCE [LARGE SCALE GENOMIC DNA]</scope>
    <source>
        <strain evidence="3 4">NRRL NRS 1219</strain>
    </source>
</reference>
<dbReference type="InterPro" id="IPR024515">
    <property type="entry name" value="DUF3397"/>
</dbReference>
<proteinExistence type="predicted"/>
<accession>A0A3M8AVH2</accession>
<dbReference type="Proteomes" id="UP000276178">
    <property type="component" value="Unassembled WGS sequence"/>
</dbReference>
<name>A0A3M8AVH2_9BACL</name>
<evidence type="ECO:0000313" key="4">
    <source>
        <dbReference type="Proteomes" id="UP000276178"/>
    </source>
</evidence>
<dbReference type="OrthoDB" id="2476147at2"/>
<feature type="transmembrane region" description="Helical" evidence="1">
    <location>
        <begin position="43"/>
        <end position="64"/>
    </location>
</feature>
<sequence length="132" mass="15495">MAMWTTFWSYFWGTLTVVPFLGFPLVYLIVYMVKRNKRLAGRWAVNITNFLVIRSAVSAYELIWPEAMSAWWWVSCFFLVTIVLLGWFQVKLKGKLSLKKVGFSAWRLSFLWFGLVYIVLFTTGIIKTMDVV</sequence>
<dbReference type="AlphaFoldDB" id="A0A3M8AVH2"/>
<evidence type="ECO:0000313" key="3">
    <source>
        <dbReference type="EMBL" id="RNB55149.1"/>
    </source>
</evidence>
<protein>
    <submittedName>
        <fullName evidence="3">DUF3397 family protein</fullName>
    </submittedName>
</protein>
<dbReference type="Proteomes" id="UP000317180">
    <property type="component" value="Unassembled WGS sequence"/>
</dbReference>
<reference evidence="2 5" key="2">
    <citation type="submission" date="2019-06" db="EMBL/GenBank/DDBJ databases">
        <title>Whole genome shotgun sequence of Brevibacillus agri NBRC 15538.</title>
        <authorList>
            <person name="Hosoyama A."/>
            <person name="Uohara A."/>
            <person name="Ohji S."/>
            <person name="Ichikawa N."/>
        </authorList>
    </citation>
    <scope>NUCLEOTIDE SEQUENCE [LARGE SCALE GENOMIC DNA]</scope>
    <source>
        <strain evidence="2 5">NBRC 15538</strain>
    </source>
</reference>
<keyword evidence="5" id="KW-1185">Reference proteome</keyword>
<feature type="transmembrane region" description="Helical" evidence="1">
    <location>
        <begin position="108"/>
        <end position="126"/>
    </location>
</feature>
<evidence type="ECO:0000313" key="5">
    <source>
        <dbReference type="Proteomes" id="UP000317180"/>
    </source>
</evidence>
<keyword evidence="1" id="KW-0472">Membrane</keyword>
<organism evidence="3 4">
    <name type="scientific">Brevibacillus agri</name>
    <dbReference type="NCBI Taxonomy" id="51101"/>
    <lineage>
        <taxon>Bacteria</taxon>
        <taxon>Bacillati</taxon>
        <taxon>Bacillota</taxon>
        <taxon>Bacilli</taxon>
        <taxon>Bacillales</taxon>
        <taxon>Paenibacillaceae</taxon>
        <taxon>Brevibacillus</taxon>
    </lineage>
</organism>
<dbReference type="EMBL" id="RHHN01000036">
    <property type="protein sequence ID" value="RNB55149.1"/>
    <property type="molecule type" value="Genomic_DNA"/>
</dbReference>
<feature type="transmembrane region" description="Helical" evidence="1">
    <location>
        <begin position="70"/>
        <end position="88"/>
    </location>
</feature>